<protein>
    <recommendedName>
        <fullName evidence="4">Type II secretion system protein H</fullName>
    </recommendedName>
</protein>
<dbReference type="Pfam" id="PF07963">
    <property type="entry name" value="N_methyl"/>
    <property type="match status" value="1"/>
</dbReference>
<evidence type="ECO:0000256" key="1">
    <source>
        <dbReference type="SAM" id="Phobius"/>
    </source>
</evidence>
<dbReference type="EMBL" id="BMKF01000001">
    <property type="protein sequence ID" value="GGB58144.1"/>
    <property type="molecule type" value="Genomic_DNA"/>
</dbReference>
<dbReference type="InterPro" id="IPR012902">
    <property type="entry name" value="N_methyl_site"/>
</dbReference>
<keyword evidence="1" id="KW-0812">Transmembrane</keyword>
<proteinExistence type="predicted"/>
<evidence type="ECO:0008006" key="4">
    <source>
        <dbReference type="Google" id="ProtNLM"/>
    </source>
</evidence>
<reference evidence="3" key="1">
    <citation type="journal article" date="2019" name="Int. J. Syst. Evol. Microbiol.">
        <title>The Global Catalogue of Microorganisms (GCM) 10K type strain sequencing project: providing services to taxonomists for standard genome sequencing and annotation.</title>
        <authorList>
            <consortium name="The Broad Institute Genomics Platform"/>
            <consortium name="The Broad Institute Genome Sequencing Center for Infectious Disease"/>
            <person name="Wu L."/>
            <person name="Ma J."/>
        </authorList>
    </citation>
    <scope>NUCLEOTIDE SEQUENCE [LARGE SCALE GENOMIC DNA]</scope>
    <source>
        <strain evidence="3">CGMCC 1.15928</strain>
    </source>
</reference>
<feature type="transmembrane region" description="Helical" evidence="1">
    <location>
        <begin position="12"/>
        <end position="36"/>
    </location>
</feature>
<dbReference type="RefSeq" id="WP_084393908.1">
    <property type="nucleotide sequence ID" value="NZ_BMKF01000001.1"/>
</dbReference>
<accession>A0ABQ1J233</accession>
<keyword evidence="1" id="KW-1133">Transmembrane helix</keyword>
<name>A0ABQ1J233_9PROT</name>
<dbReference type="PROSITE" id="PS00409">
    <property type="entry name" value="PROKAR_NTER_METHYL"/>
    <property type="match status" value="1"/>
</dbReference>
<dbReference type="SUPFAM" id="SSF54523">
    <property type="entry name" value="Pili subunits"/>
    <property type="match status" value="1"/>
</dbReference>
<comment type="caution">
    <text evidence="2">The sequence shown here is derived from an EMBL/GenBank/DDBJ whole genome shotgun (WGS) entry which is preliminary data.</text>
</comment>
<dbReference type="Proteomes" id="UP000628854">
    <property type="component" value="Unassembled WGS sequence"/>
</dbReference>
<dbReference type="InterPro" id="IPR045584">
    <property type="entry name" value="Pilin-like"/>
</dbReference>
<evidence type="ECO:0000313" key="2">
    <source>
        <dbReference type="EMBL" id="GGB58144.1"/>
    </source>
</evidence>
<evidence type="ECO:0000313" key="3">
    <source>
        <dbReference type="Proteomes" id="UP000628854"/>
    </source>
</evidence>
<keyword evidence="3" id="KW-1185">Reference proteome</keyword>
<organism evidence="2 3">
    <name type="scientific">Henriciella pelagia</name>
    <dbReference type="NCBI Taxonomy" id="1977912"/>
    <lineage>
        <taxon>Bacteria</taxon>
        <taxon>Pseudomonadati</taxon>
        <taxon>Pseudomonadota</taxon>
        <taxon>Alphaproteobacteria</taxon>
        <taxon>Hyphomonadales</taxon>
        <taxon>Hyphomonadaceae</taxon>
        <taxon>Henriciella</taxon>
    </lineage>
</organism>
<keyword evidence="1" id="KW-0472">Membrane</keyword>
<gene>
    <name evidence="2" type="ORF">GCM10011503_03170</name>
</gene>
<sequence>MQTAPAYRREAGLTLVEVLMVVFIIGLVTGVAVMTLPERQDPYKKALADVQDTIDAIRDRSIMTGEVLGLSIDDNRIAVVSWTGTEWQPTGRAAFNLPAHAELEIVRERADTGGADVPSVIIFNPLGVTEPVRLDLHAGPMTFALRLNENGELVDAHEG</sequence>
<dbReference type="Gene3D" id="3.55.40.10">
    <property type="entry name" value="minor pseudopilin epsh domain"/>
    <property type="match status" value="1"/>
</dbReference>